<keyword evidence="12" id="KW-1185">Reference proteome</keyword>
<feature type="transmembrane region" description="Helical" evidence="10">
    <location>
        <begin position="27"/>
        <end position="48"/>
    </location>
</feature>
<dbReference type="InterPro" id="IPR001734">
    <property type="entry name" value="Na/solute_symporter"/>
</dbReference>
<dbReference type="PROSITE" id="PS50283">
    <property type="entry name" value="NA_SOLUT_SYMP_3"/>
    <property type="match status" value="1"/>
</dbReference>
<keyword evidence="4" id="KW-1003">Cell membrane</keyword>
<dbReference type="AlphaFoldDB" id="A0A852ZN73"/>
<dbReference type="FunFam" id="1.20.1730.10:FF:000009">
    <property type="entry name" value="Cation acetate symporter"/>
    <property type="match status" value="1"/>
</dbReference>
<reference evidence="11 12" key="1">
    <citation type="submission" date="2020-07" db="EMBL/GenBank/DDBJ databases">
        <title>Sequencing the genomes of 1000 actinobacteria strains.</title>
        <authorList>
            <person name="Klenk H.-P."/>
        </authorList>
    </citation>
    <scope>NUCLEOTIDE SEQUENCE [LARGE SCALE GENOMIC DNA]</scope>
    <source>
        <strain evidence="11 12">DSM 18448</strain>
    </source>
</reference>
<comment type="caution">
    <text evidence="11">The sequence shown here is derived from an EMBL/GenBank/DDBJ whole genome shotgun (WGS) entry which is preliminary data.</text>
</comment>
<protein>
    <submittedName>
        <fullName evidence="11">Cation/acetate symporter</fullName>
    </submittedName>
</protein>
<evidence type="ECO:0000256" key="10">
    <source>
        <dbReference type="SAM" id="Phobius"/>
    </source>
</evidence>
<dbReference type="GO" id="GO:0015293">
    <property type="term" value="F:symporter activity"/>
    <property type="evidence" value="ECO:0007669"/>
    <property type="project" value="UniProtKB-KW"/>
</dbReference>
<organism evidence="11 12">
    <name type="scientific">Actinopolymorpha rutila</name>
    <dbReference type="NCBI Taxonomy" id="446787"/>
    <lineage>
        <taxon>Bacteria</taxon>
        <taxon>Bacillati</taxon>
        <taxon>Actinomycetota</taxon>
        <taxon>Actinomycetes</taxon>
        <taxon>Propionibacteriales</taxon>
        <taxon>Actinopolymorphaceae</taxon>
        <taxon>Actinopolymorpha</taxon>
    </lineage>
</organism>
<keyword evidence="6" id="KW-0769">Symport</keyword>
<comment type="similarity">
    <text evidence="2 9">Belongs to the sodium:solute symporter (SSF) (TC 2.A.21) family.</text>
</comment>
<feature type="transmembrane region" description="Helical" evidence="10">
    <location>
        <begin position="98"/>
        <end position="119"/>
    </location>
</feature>
<dbReference type="Gene3D" id="1.20.1730.10">
    <property type="entry name" value="Sodium/glucose cotransporter"/>
    <property type="match status" value="1"/>
</dbReference>
<evidence type="ECO:0000313" key="12">
    <source>
        <dbReference type="Proteomes" id="UP000579605"/>
    </source>
</evidence>
<evidence type="ECO:0000256" key="5">
    <source>
        <dbReference type="ARBA" id="ARBA00022692"/>
    </source>
</evidence>
<gene>
    <name evidence="11" type="ORF">F4554_005640</name>
</gene>
<evidence type="ECO:0000256" key="2">
    <source>
        <dbReference type="ARBA" id="ARBA00006434"/>
    </source>
</evidence>
<feature type="transmembrane region" description="Helical" evidence="10">
    <location>
        <begin position="211"/>
        <end position="229"/>
    </location>
</feature>
<feature type="transmembrane region" description="Helical" evidence="10">
    <location>
        <begin position="467"/>
        <end position="488"/>
    </location>
</feature>
<evidence type="ECO:0000256" key="8">
    <source>
        <dbReference type="ARBA" id="ARBA00023136"/>
    </source>
</evidence>
<dbReference type="InterPro" id="IPR050277">
    <property type="entry name" value="Sodium:Solute_Symporter"/>
</dbReference>
<accession>A0A852ZN73</accession>
<feature type="transmembrane region" description="Helical" evidence="10">
    <location>
        <begin position="181"/>
        <end position="199"/>
    </location>
</feature>
<keyword evidence="5 10" id="KW-0812">Transmembrane</keyword>
<dbReference type="EMBL" id="JACBZH010000001">
    <property type="protein sequence ID" value="NYH93002.1"/>
    <property type="molecule type" value="Genomic_DNA"/>
</dbReference>
<dbReference type="GO" id="GO:0005886">
    <property type="term" value="C:plasma membrane"/>
    <property type="evidence" value="ECO:0007669"/>
    <property type="project" value="UniProtKB-SubCell"/>
</dbReference>
<evidence type="ECO:0000256" key="3">
    <source>
        <dbReference type="ARBA" id="ARBA00022448"/>
    </source>
</evidence>
<dbReference type="GO" id="GO:0006847">
    <property type="term" value="P:plasma membrane acetate transport"/>
    <property type="evidence" value="ECO:0007669"/>
    <property type="project" value="TreeGrafter"/>
</dbReference>
<keyword evidence="8 10" id="KW-0472">Membrane</keyword>
<sequence>MSGLLTSAQVTAAQVTAAPVPSSDHRTLTIVLFLVVVAITLYVTLVASRQNRTAADYYAAGRSFSGFQNGMAISGDYMSAASFLGISGAIALSGYDGFLYSIGFLVAWLVALMLVAELLRNSGRFTLADQLAYRMRQRPVRTAAAVSTLGVSIFYLLAQMVGAGSLVALLLGISSDTAKNITIALVGALMIFYVTVGGMKGTTWVQIVKAVLLMGGTLLVTGIVLWKFGFNLSDLLGTAADRSGKGQAFIEPGLKYGKTLTSKIDFLSLGLALVLGTAGLPHILIRFYTVPTSRAARSSVQWAIGIIGVFYLMTLVLGFGAAAMLDTGPDSQVAATAGNVAAPLLAEAAGGGAGTTGGAVLLALIAAVAFATILAVVAGLTLTSASSFAHDIYAHVLRRGQASERQEVRVARMAAILIGAVAIVLAIPAQRLNVAFLVALAFAVAASANLPAIVYNLFWRRFNTRGAVWSIYGGLGSAVVLVFFSPVVSGKVAPDGTSASLFPLGVDFAWFPLENPGIVSIPLGFLLGWAGTMLSRDTDSERRFDELQVRALTGAGAEVASGR</sequence>
<evidence type="ECO:0000313" key="11">
    <source>
        <dbReference type="EMBL" id="NYH93002.1"/>
    </source>
</evidence>
<keyword evidence="7 10" id="KW-1133">Transmembrane helix</keyword>
<keyword evidence="3" id="KW-0813">Transport</keyword>
<feature type="transmembrane region" description="Helical" evidence="10">
    <location>
        <begin position="508"/>
        <end position="534"/>
    </location>
</feature>
<feature type="transmembrane region" description="Helical" evidence="10">
    <location>
        <begin position="434"/>
        <end position="455"/>
    </location>
</feature>
<dbReference type="PANTHER" id="PTHR48086">
    <property type="entry name" value="SODIUM/PROLINE SYMPORTER-RELATED"/>
    <property type="match status" value="1"/>
</dbReference>
<dbReference type="InterPro" id="IPR038377">
    <property type="entry name" value="Na/Glc_symporter_sf"/>
</dbReference>
<proteinExistence type="inferred from homology"/>
<feature type="transmembrane region" description="Helical" evidence="10">
    <location>
        <begin position="360"/>
        <end position="389"/>
    </location>
</feature>
<dbReference type="CDD" id="cd11480">
    <property type="entry name" value="SLC5sbd_u4"/>
    <property type="match status" value="1"/>
</dbReference>
<dbReference type="PANTHER" id="PTHR48086:SF6">
    <property type="entry name" value="CATION_ACETATE SYMPORTER ACTP"/>
    <property type="match status" value="1"/>
</dbReference>
<feature type="transmembrane region" description="Helical" evidence="10">
    <location>
        <begin position="300"/>
        <end position="325"/>
    </location>
</feature>
<name>A0A852ZN73_9ACTN</name>
<comment type="subcellular location">
    <subcellularLocation>
        <location evidence="1">Cell membrane</location>
        <topology evidence="1">Multi-pass membrane protein</topology>
    </subcellularLocation>
</comment>
<dbReference type="GO" id="GO:0015123">
    <property type="term" value="F:acetate transmembrane transporter activity"/>
    <property type="evidence" value="ECO:0007669"/>
    <property type="project" value="TreeGrafter"/>
</dbReference>
<dbReference type="Pfam" id="PF00474">
    <property type="entry name" value="SSF"/>
    <property type="match status" value="1"/>
</dbReference>
<dbReference type="Proteomes" id="UP000579605">
    <property type="component" value="Unassembled WGS sequence"/>
</dbReference>
<feature type="transmembrane region" description="Helical" evidence="10">
    <location>
        <begin position="266"/>
        <end position="288"/>
    </location>
</feature>
<evidence type="ECO:0000256" key="9">
    <source>
        <dbReference type="RuleBase" id="RU362091"/>
    </source>
</evidence>
<evidence type="ECO:0000256" key="1">
    <source>
        <dbReference type="ARBA" id="ARBA00004651"/>
    </source>
</evidence>
<evidence type="ECO:0000256" key="4">
    <source>
        <dbReference type="ARBA" id="ARBA00022475"/>
    </source>
</evidence>
<feature type="transmembrane region" description="Helical" evidence="10">
    <location>
        <begin position="410"/>
        <end position="428"/>
    </location>
</feature>
<feature type="transmembrane region" description="Helical" evidence="10">
    <location>
        <begin position="140"/>
        <end position="161"/>
    </location>
</feature>
<evidence type="ECO:0000256" key="6">
    <source>
        <dbReference type="ARBA" id="ARBA00022847"/>
    </source>
</evidence>
<feature type="transmembrane region" description="Helical" evidence="10">
    <location>
        <begin position="69"/>
        <end position="92"/>
    </location>
</feature>
<evidence type="ECO:0000256" key="7">
    <source>
        <dbReference type="ARBA" id="ARBA00022989"/>
    </source>
</evidence>
<dbReference type="RefSeq" id="WP_179790462.1">
    <property type="nucleotide sequence ID" value="NZ_BAAARR010000031.1"/>
</dbReference>